<comment type="caution">
    <text evidence="1">The sequence shown here is derived from an EMBL/GenBank/DDBJ whole genome shotgun (WGS) entry which is preliminary data.</text>
</comment>
<evidence type="ECO:0000313" key="2">
    <source>
        <dbReference type="Proteomes" id="UP000481861"/>
    </source>
</evidence>
<dbReference type="Proteomes" id="UP000481861">
    <property type="component" value="Unassembled WGS sequence"/>
</dbReference>
<proteinExistence type="predicted"/>
<accession>A0A7C8M1U6</accession>
<gene>
    <name evidence="1" type="ORF">BDV95DRAFT_585048</name>
</gene>
<name>A0A7C8M1U6_9PLEO</name>
<organism evidence="1 2">
    <name type="scientific">Massariosphaeria phaeospora</name>
    <dbReference type="NCBI Taxonomy" id="100035"/>
    <lineage>
        <taxon>Eukaryota</taxon>
        <taxon>Fungi</taxon>
        <taxon>Dikarya</taxon>
        <taxon>Ascomycota</taxon>
        <taxon>Pezizomycotina</taxon>
        <taxon>Dothideomycetes</taxon>
        <taxon>Pleosporomycetidae</taxon>
        <taxon>Pleosporales</taxon>
        <taxon>Pleosporales incertae sedis</taxon>
        <taxon>Massariosphaeria</taxon>
    </lineage>
</organism>
<dbReference type="AlphaFoldDB" id="A0A7C8M1U6"/>
<sequence>MDRNCQHSADLAWSQRKRASGPIAGVQRAPQFLHYGRTSLIFAVAGGCPSD</sequence>
<reference evidence="1 2" key="1">
    <citation type="submission" date="2020-01" db="EMBL/GenBank/DDBJ databases">
        <authorList>
            <consortium name="DOE Joint Genome Institute"/>
            <person name="Haridas S."/>
            <person name="Albert R."/>
            <person name="Binder M."/>
            <person name="Bloem J."/>
            <person name="Labutti K."/>
            <person name="Salamov A."/>
            <person name="Andreopoulos B."/>
            <person name="Baker S.E."/>
            <person name="Barry K."/>
            <person name="Bills G."/>
            <person name="Bluhm B.H."/>
            <person name="Cannon C."/>
            <person name="Castanera R."/>
            <person name="Culley D.E."/>
            <person name="Daum C."/>
            <person name="Ezra D."/>
            <person name="Gonzalez J.B."/>
            <person name="Henrissat B."/>
            <person name="Kuo A."/>
            <person name="Liang C."/>
            <person name="Lipzen A."/>
            <person name="Lutzoni F."/>
            <person name="Magnuson J."/>
            <person name="Mondo S."/>
            <person name="Nolan M."/>
            <person name="Ohm R."/>
            <person name="Pangilinan J."/>
            <person name="Park H.-J.H."/>
            <person name="Ramirez L."/>
            <person name="Alfaro M."/>
            <person name="Sun H."/>
            <person name="Tritt A."/>
            <person name="Yoshinaga Y."/>
            <person name="Zwiers L.-H.L."/>
            <person name="Turgeon B.G."/>
            <person name="Goodwin S.B."/>
            <person name="Spatafora J.W."/>
            <person name="Crous P.W."/>
            <person name="Grigoriev I.V."/>
        </authorList>
    </citation>
    <scope>NUCLEOTIDE SEQUENCE [LARGE SCALE GENOMIC DNA]</scope>
    <source>
        <strain evidence="1 2">CBS 611.86</strain>
    </source>
</reference>
<protein>
    <submittedName>
        <fullName evidence="1">Uncharacterized protein</fullName>
    </submittedName>
</protein>
<keyword evidence="2" id="KW-1185">Reference proteome</keyword>
<evidence type="ECO:0000313" key="1">
    <source>
        <dbReference type="EMBL" id="KAF2866176.1"/>
    </source>
</evidence>
<dbReference type="EMBL" id="JAADJZ010000029">
    <property type="protein sequence ID" value="KAF2866176.1"/>
    <property type="molecule type" value="Genomic_DNA"/>
</dbReference>